<dbReference type="PANTHER" id="PTHR45586">
    <property type="entry name" value="TPR REPEAT-CONTAINING PROTEIN PA4667"/>
    <property type="match status" value="1"/>
</dbReference>
<dbReference type="InterPro" id="IPR051012">
    <property type="entry name" value="CellSynth/LPSAsmb/PSIAsmb"/>
</dbReference>
<feature type="repeat" description="TPR" evidence="3">
    <location>
        <begin position="378"/>
        <end position="411"/>
    </location>
</feature>
<protein>
    <submittedName>
        <fullName evidence="4">TPR domain protein</fullName>
    </submittedName>
</protein>
<evidence type="ECO:0000313" key="4">
    <source>
        <dbReference type="EMBL" id="AHM03853.1"/>
    </source>
</evidence>
<feature type="repeat" description="TPR" evidence="3">
    <location>
        <begin position="481"/>
        <end position="514"/>
    </location>
</feature>
<dbReference type="InterPro" id="IPR011990">
    <property type="entry name" value="TPR-like_helical_dom_sf"/>
</dbReference>
<dbReference type="eggNOG" id="COG0457">
    <property type="taxonomic scope" value="Bacteria"/>
</dbReference>
<accession>W8RRW4</accession>
<dbReference type="PROSITE" id="PS50005">
    <property type="entry name" value="TPR"/>
    <property type="match status" value="3"/>
</dbReference>
<dbReference type="PANTHER" id="PTHR45586:SF1">
    <property type="entry name" value="LIPOPOLYSACCHARIDE ASSEMBLY PROTEIN B"/>
    <property type="match status" value="1"/>
</dbReference>
<dbReference type="OrthoDB" id="9766710at2"/>
<evidence type="ECO:0000256" key="3">
    <source>
        <dbReference type="PROSITE-ProRule" id="PRU00339"/>
    </source>
</evidence>
<dbReference type="Proteomes" id="UP000019593">
    <property type="component" value="Chromosome"/>
</dbReference>
<dbReference type="HOGENOM" id="CLU_007251_2_1_5"/>
<organism evidence="4 5">
    <name type="scientific">Roseicyclus elongatus DSM 19469</name>
    <dbReference type="NCBI Taxonomy" id="1294273"/>
    <lineage>
        <taxon>Bacteria</taxon>
        <taxon>Pseudomonadati</taxon>
        <taxon>Pseudomonadota</taxon>
        <taxon>Alphaproteobacteria</taxon>
        <taxon>Rhodobacterales</taxon>
        <taxon>Roseobacteraceae</taxon>
        <taxon>Roseicyclus</taxon>
    </lineage>
</organism>
<proteinExistence type="predicted"/>
<evidence type="ECO:0000256" key="1">
    <source>
        <dbReference type="ARBA" id="ARBA00022737"/>
    </source>
</evidence>
<sequence length="542" mass="58849">MGAAQSGLAGPYLAARAAVIGGDHREAAAYFESALLADPGNPLLIGNAVFANAALGNFGRAAAIAEDMPDSTGGQELINLVRLVELIRLQEWDRVRAEIGQGRGAGPFIDDLALGWLSLGAGDMSRAVRIFETIAEDRLMAELGALHLALAHAATGNFERADALLSSDAMVRISQTERVVRGRAEILVQLGRRADALDLLDGYTQQVPDPALLELQARIGAGAEGPYGFVATAAEGVAEVFFTVAQALGGDAPSNLPLIYARAAAEIAPDHADARMLAAELLYDSGQFALAADAYGAVPADSDQYVEAQMGRAEAIEEMGDIERATDVLAQLAQERPDLASVLAGYADMLRRAENCQGAIDAYTAALDLVDTDQPRYWFVHYARGICHHRTDDWDAAEADFRRALELNPEQPQVLNYLGYSLVEQRRNLDEALGMIERAVAARPDSGYIVDSLGWVFYRLGRFDEAVEPMERAVQLLPTDPIVNDHLGDVYWMVGREREARFQWERALSFDPEDEDATRIRRKLEIGLDRVLEEEGGVGETQ</sequence>
<dbReference type="Pfam" id="PF07719">
    <property type="entry name" value="TPR_2"/>
    <property type="match status" value="1"/>
</dbReference>
<dbReference type="Gene3D" id="1.25.40.10">
    <property type="entry name" value="Tetratricopeptide repeat domain"/>
    <property type="match status" value="2"/>
</dbReference>
<reference evidence="4 5" key="1">
    <citation type="submission" date="2013-03" db="EMBL/GenBank/DDBJ databases">
        <authorList>
            <person name="Fiebig A."/>
            <person name="Goeker M."/>
            <person name="Klenk H.-P.P."/>
        </authorList>
    </citation>
    <scope>NUCLEOTIDE SEQUENCE [LARGE SCALE GENOMIC DNA]</scope>
    <source>
        <strain evidence="5">DSM 19469</strain>
    </source>
</reference>
<dbReference type="Pfam" id="PF14559">
    <property type="entry name" value="TPR_19"/>
    <property type="match status" value="1"/>
</dbReference>
<name>W8RRW4_9RHOB</name>
<dbReference type="InterPro" id="IPR019734">
    <property type="entry name" value="TPR_rpt"/>
</dbReference>
<gene>
    <name evidence="4" type="ORF">roselon_01470</name>
</gene>
<dbReference type="SUPFAM" id="SSF48452">
    <property type="entry name" value="TPR-like"/>
    <property type="match status" value="4"/>
</dbReference>
<keyword evidence="1" id="KW-0677">Repeat</keyword>
<dbReference type="SMART" id="SM00028">
    <property type="entry name" value="TPR"/>
    <property type="match status" value="7"/>
</dbReference>
<keyword evidence="5" id="KW-1185">Reference proteome</keyword>
<dbReference type="InterPro" id="IPR013105">
    <property type="entry name" value="TPR_2"/>
</dbReference>
<evidence type="ECO:0000313" key="5">
    <source>
        <dbReference type="Proteomes" id="UP000019593"/>
    </source>
</evidence>
<dbReference type="AlphaFoldDB" id="W8RRW4"/>
<dbReference type="PATRIC" id="fig|1294273.3.peg.1446"/>
<feature type="repeat" description="TPR" evidence="3">
    <location>
        <begin position="447"/>
        <end position="480"/>
    </location>
</feature>
<evidence type="ECO:0000256" key="2">
    <source>
        <dbReference type="ARBA" id="ARBA00022803"/>
    </source>
</evidence>
<keyword evidence="2 3" id="KW-0802">TPR repeat</keyword>
<dbReference type="Pfam" id="PF13432">
    <property type="entry name" value="TPR_16"/>
    <property type="match status" value="2"/>
</dbReference>
<dbReference type="STRING" id="1294273.roselon_01470"/>
<dbReference type="EMBL" id="CP004372">
    <property type="protein sequence ID" value="AHM03853.1"/>
    <property type="molecule type" value="Genomic_DNA"/>
</dbReference>
<dbReference type="KEGG" id="red:roselon_01470"/>